<accession>A0A3A4R3P6</accession>
<dbReference type="Proteomes" id="UP000266426">
    <property type="component" value="Unassembled WGS sequence"/>
</dbReference>
<evidence type="ECO:0000256" key="1">
    <source>
        <dbReference type="SAM" id="Phobius"/>
    </source>
</evidence>
<reference evidence="2 3" key="1">
    <citation type="journal article" date="2017" name="ISME J.">
        <title>Energy and carbon metabolisms in a deep terrestrial subsurface fluid microbial community.</title>
        <authorList>
            <person name="Momper L."/>
            <person name="Jungbluth S.P."/>
            <person name="Lee M.D."/>
            <person name="Amend J.P."/>
        </authorList>
    </citation>
    <scope>NUCLEOTIDE SEQUENCE [LARGE SCALE GENOMIC DNA]</scope>
    <source>
        <strain evidence="2">SURF_26</strain>
    </source>
</reference>
<comment type="caution">
    <text evidence="2">The sequence shown here is derived from an EMBL/GenBank/DDBJ whole genome shotgun (WGS) entry which is preliminary data.</text>
</comment>
<organism evidence="2 3">
    <name type="scientific">Candidatus Auribacter fodinae</name>
    <dbReference type="NCBI Taxonomy" id="2093366"/>
    <lineage>
        <taxon>Bacteria</taxon>
        <taxon>Pseudomonadati</taxon>
        <taxon>Candidatus Auribacterota</taxon>
        <taxon>Candidatus Auribacteria</taxon>
        <taxon>Candidatus Auribacterales</taxon>
        <taxon>Candidatus Auribacteraceae</taxon>
        <taxon>Candidatus Auribacter</taxon>
    </lineage>
</organism>
<dbReference type="SUPFAM" id="SSF53474">
    <property type="entry name" value="alpha/beta-Hydrolases"/>
    <property type="match status" value="1"/>
</dbReference>
<feature type="transmembrane region" description="Helical" evidence="1">
    <location>
        <begin position="7"/>
        <end position="27"/>
    </location>
</feature>
<gene>
    <name evidence="2" type="ORF">C4541_06335</name>
</gene>
<protein>
    <recommendedName>
        <fullName evidence="4">Alpha/beta hydrolase</fullName>
    </recommendedName>
</protein>
<proteinExistence type="predicted"/>
<dbReference type="EMBL" id="QZJZ01000052">
    <property type="protein sequence ID" value="RJP59283.1"/>
    <property type="molecule type" value="Genomic_DNA"/>
</dbReference>
<keyword evidence="1" id="KW-0472">Membrane</keyword>
<evidence type="ECO:0000313" key="2">
    <source>
        <dbReference type="EMBL" id="RJP59283.1"/>
    </source>
</evidence>
<evidence type="ECO:0008006" key="4">
    <source>
        <dbReference type="Google" id="ProtNLM"/>
    </source>
</evidence>
<dbReference type="AlphaFoldDB" id="A0A3A4R3P6"/>
<evidence type="ECO:0000313" key="3">
    <source>
        <dbReference type="Proteomes" id="UP000266426"/>
    </source>
</evidence>
<keyword evidence="1" id="KW-1133">Transmembrane helix</keyword>
<keyword evidence="1" id="KW-0812">Transmembrane</keyword>
<name>A0A3A4R3P6_9BACT</name>
<sequence length="611" mass="70718">MRTGKYILNYLMTIAFCFCYAGIGGFADENNIQQLEQTPPLVLSIPGFLVPGSKMTQEQHFGNLQEIFADLSIPYQCMVYDSKDNPLSVKSGLITEKYSILSTRVIPYILLSIQKERVRRKTNNLPPLKEVVLIGYSQGGLITLQFIARNYNYRKQYDEYKQEFGDEYQALMNDPVYKELVLAVGIYQKILDAAYQHEAEFRKNKDLQDVKDWLELEVKRRFEILKNYIMDPVSVFPATQHFDSPETDKYPKKYNSLKTYLLKKQNDPEFLNQLNEFIVEDAFFGSLRDIEFRTICISGSIFGSPKANIGYEMLYRAPMFKPMVKGIEQIKDTRLGSPQHTMAIERLVDFDNDSEYPLNDKNILFIIGANDEKGDDFVEQPCGHLSGHQYAAIDLANYRGMHQDKDKPVYIKKSSIPDLPVVPLEVHHFPVKTFFGLGPELSGSAYIDSVGHPSFKYIKAFIEQDFVSLEEYKRSNQTFVRQFMVEITLGKVERIKEKLRELNLNNDTAGISKLLKSLEVSIELVNRPADIHIQSKYLNKENFTYIFIGSFEEDKIVFFKEDLDITQEYPLDFIINVKQYPPLHVTLPVRPGEITFLKIFDSDHEMQDVKR</sequence>
<dbReference type="InterPro" id="IPR029058">
    <property type="entry name" value="AB_hydrolase_fold"/>
</dbReference>